<accession>J0PV45</accession>
<dbReference type="PATRIC" id="fig|1094552.3.peg.1125"/>
<dbReference type="Pfam" id="PF09898">
    <property type="entry name" value="DUF2125"/>
    <property type="match status" value="2"/>
</dbReference>
<reference evidence="1 2" key="1">
    <citation type="submission" date="2012-03" db="EMBL/GenBank/DDBJ databases">
        <title>The Genome Sequence of Bartonella birtlesii LL-WM9.</title>
        <authorList>
            <consortium name="The Broad Institute Genome Sequencing Platform"/>
            <consortium name="The Broad Institute Genome Sequencing Center for Infectious Disease"/>
            <person name="Feldgarden M."/>
            <person name="Kirby J."/>
            <person name="Kosoy M."/>
            <person name="Birtles R."/>
            <person name="Probert W.S."/>
            <person name="Chiaraviglio L."/>
            <person name="Young S.K."/>
            <person name="Zeng Q."/>
            <person name="Gargeya S."/>
            <person name="Fitzgerald M."/>
            <person name="Haas B."/>
            <person name="Abouelleil A."/>
            <person name="Alvarado L."/>
            <person name="Arachchi H.M."/>
            <person name="Berlin A."/>
            <person name="Chapman S.B."/>
            <person name="Gearin G."/>
            <person name="Goldberg J."/>
            <person name="Griggs A."/>
            <person name="Gujja S."/>
            <person name="Hansen M."/>
            <person name="Heiman D."/>
            <person name="Howarth C."/>
            <person name="Larimer J."/>
            <person name="Lui A."/>
            <person name="MacDonald P.J.P."/>
            <person name="McCowen C."/>
            <person name="Montmayeur A."/>
            <person name="Murphy C."/>
            <person name="Neiman D."/>
            <person name="Pearson M."/>
            <person name="Priest M."/>
            <person name="Roberts A."/>
            <person name="Saif S."/>
            <person name="Shea T."/>
            <person name="Sisk P."/>
            <person name="Stolte C."/>
            <person name="Sykes S."/>
            <person name="Wortman J."/>
            <person name="Nusbaum C."/>
            <person name="Birren B."/>
        </authorList>
    </citation>
    <scope>NUCLEOTIDE SEQUENCE [LARGE SCALE GENOMIC DNA]</scope>
    <source>
        <strain evidence="1 2">LL-WM9</strain>
    </source>
</reference>
<sequence length="351" mass="39839">MVFFSRKIEDRVADFFARATANDMTVLCDHLHKSGYPLRIGVACDQFQFAWPLHKLSLSTGYLTAGAPIYAPYGVKFNVHSPLSIVFDKKTPIVSHWRNLMIETESYWRTDKTFKLIAEGIEIFPISSSFKDKKFQDKPELQVKNKKTVQENVGAQASLKGAPDVIVPVLDQEDMPQKITAEFLRLDLKHEKNHLSGHITFDDFDPTMFFASYFVEVPKVDGNLEWVLNEVSHLFENEGNSWKQYFYGKSGLLKHGELSFHTGGTLRVSGPFSFDDEGYLTAKFELVFVKHMELLTTMQRLFPEQTNNLQALFFVLGAMPKSADGYPVVPLLVSHGQAKLGFLKLGRLAPF</sequence>
<evidence type="ECO:0008006" key="3">
    <source>
        <dbReference type="Google" id="ProtNLM"/>
    </source>
</evidence>
<gene>
    <name evidence="1" type="ORF">ME7_01000</name>
</gene>
<keyword evidence="2" id="KW-1185">Reference proteome</keyword>
<protein>
    <recommendedName>
        <fullName evidence="3">DUF2125 domain-containing protein</fullName>
    </recommendedName>
</protein>
<dbReference type="Proteomes" id="UP000008748">
    <property type="component" value="Unassembled WGS sequence"/>
</dbReference>
<proteinExistence type="predicted"/>
<dbReference type="RefSeq" id="WP_006589919.1">
    <property type="nucleotide sequence ID" value="NZ_JH725077.1"/>
</dbReference>
<organism evidence="1 2">
    <name type="scientific">Bartonella birtlesii LL-WM9</name>
    <dbReference type="NCBI Taxonomy" id="1094552"/>
    <lineage>
        <taxon>Bacteria</taxon>
        <taxon>Pseudomonadati</taxon>
        <taxon>Pseudomonadota</taxon>
        <taxon>Alphaproteobacteria</taxon>
        <taxon>Hyphomicrobiales</taxon>
        <taxon>Bartonellaceae</taxon>
        <taxon>Bartonella</taxon>
    </lineage>
</organism>
<evidence type="ECO:0000313" key="2">
    <source>
        <dbReference type="Proteomes" id="UP000008748"/>
    </source>
</evidence>
<dbReference type="InterPro" id="IPR018666">
    <property type="entry name" value="DUF2125"/>
</dbReference>
<dbReference type="HOGENOM" id="CLU_833240_0_0_5"/>
<dbReference type="EMBL" id="AIMC01000020">
    <property type="protein sequence ID" value="EJF76456.1"/>
    <property type="molecule type" value="Genomic_DNA"/>
</dbReference>
<dbReference type="AlphaFoldDB" id="J0PV45"/>
<comment type="caution">
    <text evidence="1">The sequence shown here is derived from an EMBL/GenBank/DDBJ whole genome shotgun (WGS) entry which is preliminary data.</text>
</comment>
<name>J0PV45_9HYPH</name>
<evidence type="ECO:0000313" key="1">
    <source>
        <dbReference type="EMBL" id="EJF76456.1"/>
    </source>
</evidence>